<feature type="compositionally biased region" description="Basic and acidic residues" evidence="1">
    <location>
        <begin position="1"/>
        <end position="13"/>
    </location>
</feature>
<reference evidence="2 3" key="1">
    <citation type="journal article" date="2018" name="Front. Plant Sci.">
        <title>Red Clover (Trifolium pratense) and Zigzag Clover (T. medium) - A Picture of Genomic Similarities and Differences.</title>
        <authorList>
            <person name="Dluhosova J."/>
            <person name="Istvanek J."/>
            <person name="Nedelnik J."/>
            <person name="Repkova J."/>
        </authorList>
    </citation>
    <scope>NUCLEOTIDE SEQUENCE [LARGE SCALE GENOMIC DNA]</scope>
    <source>
        <strain evidence="3">cv. 10/8</strain>
        <tissue evidence="2">Leaf</tissue>
    </source>
</reference>
<comment type="caution">
    <text evidence="2">The sequence shown here is derived from an EMBL/GenBank/DDBJ whole genome shotgun (WGS) entry which is preliminary data.</text>
</comment>
<dbReference type="EMBL" id="LXQA010488094">
    <property type="protein sequence ID" value="MCI54952.1"/>
    <property type="molecule type" value="Genomic_DNA"/>
</dbReference>
<name>A0A392T2G1_9FABA</name>
<organism evidence="2 3">
    <name type="scientific">Trifolium medium</name>
    <dbReference type="NCBI Taxonomy" id="97028"/>
    <lineage>
        <taxon>Eukaryota</taxon>
        <taxon>Viridiplantae</taxon>
        <taxon>Streptophyta</taxon>
        <taxon>Embryophyta</taxon>
        <taxon>Tracheophyta</taxon>
        <taxon>Spermatophyta</taxon>
        <taxon>Magnoliopsida</taxon>
        <taxon>eudicotyledons</taxon>
        <taxon>Gunneridae</taxon>
        <taxon>Pentapetalae</taxon>
        <taxon>rosids</taxon>
        <taxon>fabids</taxon>
        <taxon>Fabales</taxon>
        <taxon>Fabaceae</taxon>
        <taxon>Papilionoideae</taxon>
        <taxon>50 kb inversion clade</taxon>
        <taxon>NPAAA clade</taxon>
        <taxon>Hologalegina</taxon>
        <taxon>IRL clade</taxon>
        <taxon>Trifolieae</taxon>
        <taxon>Trifolium</taxon>
    </lineage>
</organism>
<dbReference type="AlphaFoldDB" id="A0A392T2G1"/>
<evidence type="ECO:0000313" key="3">
    <source>
        <dbReference type="Proteomes" id="UP000265520"/>
    </source>
</evidence>
<feature type="non-terminal residue" evidence="2">
    <location>
        <position position="1"/>
    </location>
</feature>
<feature type="region of interest" description="Disordered" evidence="1">
    <location>
        <begin position="1"/>
        <end position="20"/>
    </location>
</feature>
<accession>A0A392T2G1</accession>
<evidence type="ECO:0000256" key="1">
    <source>
        <dbReference type="SAM" id="MobiDB-lite"/>
    </source>
</evidence>
<keyword evidence="3" id="KW-1185">Reference proteome</keyword>
<protein>
    <submittedName>
        <fullName evidence="2">Uncharacterized protein</fullName>
    </submittedName>
</protein>
<dbReference type="Proteomes" id="UP000265520">
    <property type="component" value="Unassembled WGS sequence"/>
</dbReference>
<sequence length="20" mass="2385">VHVSEVRDNDQRLEWASSQE</sequence>
<proteinExistence type="predicted"/>
<evidence type="ECO:0000313" key="2">
    <source>
        <dbReference type="EMBL" id="MCI54952.1"/>
    </source>
</evidence>